<comment type="caution">
    <text evidence="1">The sequence shown here is derived from an EMBL/GenBank/DDBJ whole genome shotgun (WGS) entry which is preliminary data.</text>
</comment>
<evidence type="ECO:0000313" key="1">
    <source>
        <dbReference type="EMBL" id="TWA70246.1"/>
    </source>
</evidence>
<sequence length="208" mass="22714">MSAAVMPLPERSPLPFDSTMPSSDRCRLLEAAFPEPLRDVLAAGHLDHRPRFGEDGFEGLQETWSPPATVTVRQAAMAQRVLADLEGSILAPAEPDRLLGRVLALLSHYPAKGLTPDVEQLVALDWVDDLGEFPAWAIDQAARSWRRSKKWRPSIAEIRTLCEEACAKERVLAGRLRTIVRAGHVAATSGPVPGALRTMGAVGLRRMP</sequence>
<dbReference type="EMBL" id="VITF01000004">
    <property type="protein sequence ID" value="TWA70246.1"/>
    <property type="molecule type" value="Genomic_DNA"/>
</dbReference>
<dbReference type="AlphaFoldDB" id="A0A560BCC9"/>
<name>A0A560BCC9_AZOBR</name>
<reference evidence="1 2" key="1">
    <citation type="submission" date="2019-06" db="EMBL/GenBank/DDBJ databases">
        <title>Genomic Encyclopedia of Type Strains, Phase IV (KMG-V): Genome sequencing to study the core and pangenomes of soil and plant-associated prokaryotes.</title>
        <authorList>
            <person name="Whitman W."/>
        </authorList>
    </citation>
    <scope>NUCLEOTIDE SEQUENCE [LARGE SCALE GENOMIC DNA]</scope>
    <source>
        <strain evidence="1 2">BR 11796</strain>
    </source>
</reference>
<proteinExistence type="predicted"/>
<dbReference type="Proteomes" id="UP000316083">
    <property type="component" value="Unassembled WGS sequence"/>
</dbReference>
<protein>
    <submittedName>
        <fullName evidence="1">Uncharacterized protein</fullName>
    </submittedName>
</protein>
<gene>
    <name evidence="1" type="ORF">FBZ82_104406</name>
</gene>
<dbReference type="RefSeq" id="WP_145675625.1">
    <property type="nucleotide sequence ID" value="NZ_VITF01000004.1"/>
</dbReference>
<evidence type="ECO:0000313" key="2">
    <source>
        <dbReference type="Proteomes" id="UP000316083"/>
    </source>
</evidence>
<organism evidence="1 2">
    <name type="scientific">Azospirillum brasilense</name>
    <dbReference type="NCBI Taxonomy" id="192"/>
    <lineage>
        <taxon>Bacteria</taxon>
        <taxon>Pseudomonadati</taxon>
        <taxon>Pseudomonadota</taxon>
        <taxon>Alphaproteobacteria</taxon>
        <taxon>Rhodospirillales</taxon>
        <taxon>Azospirillaceae</taxon>
        <taxon>Azospirillum</taxon>
    </lineage>
</organism>
<accession>A0A560BCC9</accession>